<dbReference type="Pfam" id="PF05128">
    <property type="entry name" value="DUF697"/>
    <property type="match status" value="1"/>
</dbReference>
<keyword evidence="2" id="KW-0812">Transmembrane</keyword>
<name>A0A401IJ62_APHSA</name>
<dbReference type="OrthoDB" id="467934at2"/>
<dbReference type="Gene3D" id="3.40.50.300">
    <property type="entry name" value="P-loop containing nucleotide triphosphate hydrolases"/>
    <property type="match status" value="1"/>
</dbReference>
<accession>A0A401IJ62</accession>
<dbReference type="SUPFAM" id="SSF52540">
    <property type="entry name" value="P-loop containing nucleoside triphosphate hydrolases"/>
    <property type="match status" value="1"/>
</dbReference>
<dbReference type="InterPro" id="IPR021147">
    <property type="entry name" value="DUF697"/>
</dbReference>
<evidence type="ECO:0000256" key="1">
    <source>
        <dbReference type="ARBA" id="ARBA00004141"/>
    </source>
</evidence>
<dbReference type="AlphaFoldDB" id="A0A401IJ62"/>
<evidence type="ECO:0000256" key="4">
    <source>
        <dbReference type="ARBA" id="ARBA00023136"/>
    </source>
</evidence>
<gene>
    <name evidence="5" type="ORF">AsFPU1_2741</name>
</gene>
<dbReference type="GO" id="GO:0016020">
    <property type="term" value="C:membrane"/>
    <property type="evidence" value="ECO:0007669"/>
    <property type="project" value="UniProtKB-SubCell"/>
</dbReference>
<evidence type="ECO:0000313" key="5">
    <source>
        <dbReference type="EMBL" id="GBF81328.1"/>
    </source>
</evidence>
<organism evidence="5 6">
    <name type="scientific">Aphanothece sacrum FPU1</name>
    <dbReference type="NCBI Taxonomy" id="1920663"/>
    <lineage>
        <taxon>Bacteria</taxon>
        <taxon>Bacillati</taxon>
        <taxon>Cyanobacteriota</taxon>
        <taxon>Cyanophyceae</taxon>
        <taxon>Oscillatoriophycideae</taxon>
        <taxon>Chroococcales</taxon>
        <taxon>Aphanothecaceae</taxon>
        <taxon>Aphanothece</taxon>
    </lineage>
</organism>
<evidence type="ECO:0000313" key="6">
    <source>
        <dbReference type="Proteomes" id="UP000287247"/>
    </source>
</evidence>
<evidence type="ECO:0000256" key="2">
    <source>
        <dbReference type="ARBA" id="ARBA00022692"/>
    </source>
</evidence>
<keyword evidence="4" id="KW-0472">Membrane</keyword>
<keyword evidence="3" id="KW-1133">Transmembrane helix</keyword>
<dbReference type="RefSeq" id="WP_124976587.1">
    <property type="nucleotide sequence ID" value="NZ_BDQK01000013.1"/>
</dbReference>
<reference evidence="6" key="1">
    <citation type="submission" date="2017-05" db="EMBL/GenBank/DDBJ databases">
        <title>Physiological properties and genetic analysis related to exopolysaccharide production of fresh-water unicellular cyanobacterium Aphanothece sacrum, Suizenji Nori, that has been cultured as a food source in Japan.</title>
        <authorList>
            <person name="Kanesaki Y."/>
            <person name="Yoshikawa S."/>
            <person name="Ohki K."/>
        </authorList>
    </citation>
    <scope>NUCLEOTIDE SEQUENCE [LARGE SCALE GENOMIC DNA]</scope>
    <source>
        <strain evidence="6">FPU1</strain>
    </source>
</reference>
<dbReference type="InterPro" id="IPR027417">
    <property type="entry name" value="P-loop_NTPase"/>
</dbReference>
<keyword evidence="6" id="KW-1185">Reference proteome</keyword>
<comment type="caution">
    <text evidence="5">The sequence shown here is derived from an EMBL/GenBank/DDBJ whole genome shotgun (WGS) entry which is preliminary data.</text>
</comment>
<sequence>MTVKVNKPILVAGIGISFLLWIGESLQEKFLQLGEWGLLGAMTLGTGFWWWQRQTKALPTVLSVSPLTLEMVKDAIAQTQKVINYFQEEAPNQDISDLNEQLDQVSQTFERQNLSIAVVGGKNTGKTTLKQLLVQENIAKQVNWIDTEPLFTEVENTSINADLLLFLTNGDLTDSQWQYLQERHRNYQRSLLIFNKQDNYSQEERALILQMLRQRVESIIPSEDIIPISAAPRDIMVRQHRDDGTIQEWKEKQTSDVQQLQGRLQEIIKQERKGLVWGSIWRESTEIKQKAQERLNQVRRDRALPIIEQYQWIAAATAFANPVAALDLLATAAISSQMVVDLSGIYQQKFSLSQGQTASGTIGKLMMQLGLVEMSTQAIAGLLKSNMITYIAGGATQGISAAYLTRVAGLSLIEYFQVQDINSETQNGINFEQFSQKLKQVFENNQRMALLQNFVKQTVPHLSTLSPS</sequence>
<proteinExistence type="predicted"/>
<evidence type="ECO:0000256" key="3">
    <source>
        <dbReference type="ARBA" id="ARBA00022989"/>
    </source>
</evidence>
<protein>
    <submittedName>
        <fullName evidence="5">GTP-binding protein</fullName>
    </submittedName>
</protein>
<dbReference type="EMBL" id="BDQK01000013">
    <property type="protein sequence ID" value="GBF81328.1"/>
    <property type="molecule type" value="Genomic_DNA"/>
</dbReference>
<comment type="subcellular location">
    <subcellularLocation>
        <location evidence="1">Membrane</location>
        <topology evidence="1">Multi-pass membrane protein</topology>
    </subcellularLocation>
</comment>
<dbReference type="Proteomes" id="UP000287247">
    <property type="component" value="Unassembled WGS sequence"/>
</dbReference>